<dbReference type="InterPro" id="IPR000792">
    <property type="entry name" value="Tscrpt_reg_LuxR_C"/>
</dbReference>
<comment type="caution">
    <text evidence="5">The sequence shown here is derived from an EMBL/GenBank/DDBJ whole genome shotgun (WGS) entry which is preliminary data.</text>
</comment>
<dbReference type="EMBL" id="SOZH01000004">
    <property type="protein sequence ID" value="TFF12495.1"/>
    <property type="molecule type" value="Genomic_DNA"/>
</dbReference>
<dbReference type="PANTHER" id="PTHR44688:SF16">
    <property type="entry name" value="DNA-BINDING TRANSCRIPTIONAL ACTIVATOR DEVR_DOSR"/>
    <property type="match status" value="1"/>
</dbReference>
<reference evidence="5 6" key="1">
    <citation type="submission" date="2019-03" db="EMBL/GenBank/DDBJ databases">
        <title>Cellulosimicrobium funkei JCM14302 Assembly.</title>
        <authorList>
            <person name="Dou T."/>
        </authorList>
    </citation>
    <scope>NUCLEOTIDE SEQUENCE [LARGE SCALE GENOMIC DNA]</scope>
    <source>
        <strain evidence="5 6">JCM 14302</strain>
    </source>
</reference>
<evidence type="ECO:0000313" key="6">
    <source>
        <dbReference type="Proteomes" id="UP000298003"/>
    </source>
</evidence>
<dbReference type="Proteomes" id="UP000298003">
    <property type="component" value="Unassembled WGS sequence"/>
</dbReference>
<evidence type="ECO:0000256" key="1">
    <source>
        <dbReference type="ARBA" id="ARBA00023015"/>
    </source>
</evidence>
<dbReference type="GO" id="GO:0006355">
    <property type="term" value="P:regulation of DNA-templated transcription"/>
    <property type="evidence" value="ECO:0007669"/>
    <property type="project" value="InterPro"/>
</dbReference>
<gene>
    <name evidence="5" type="ORF">E1O70_06330</name>
</gene>
<keyword evidence="1" id="KW-0805">Transcription regulation</keyword>
<name>A0A4Y8R2Y9_9MICO</name>
<proteinExistence type="predicted"/>
<dbReference type="AlphaFoldDB" id="A0A4Y8R2Y9"/>
<dbReference type="Pfam" id="PF00196">
    <property type="entry name" value="GerE"/>
    <property type="match status" value="1"/>
</dbReference>
<dbReference type="SMART" id="SM00421">
    <property type="entry name" value="HTH_LUXR"/>
    <property type="match status" value="1"/>
</dbReference>
<dbReference type="PRINTS" id="PR00038">
    <property type="entry name" value="HTHLUXR"/>
</dbReference>
<keyword evidence="3" id="KW-0804">Transcription</keyword>
<organism evidence="5 6">
    <name type="scientific">Cellulosimicrobium funkei</name>
    <dbReference type="NCBI Taxonomy" id="264251"/>
    <lineage>
        <taxon>Bacteria</taxon>
        <taxon>Bacillati</taxon>
        <taxon>Actinomycetota</taxon>
        <taxon>Actinomycetes</taxon>
        <taxon>Micrococcales</taxon>
        <taxon>Promicromonosporaceae</taxon>
        <taxon>Cellulosimicrobium</taxon>
    </lineage>
</organism>
<dbReference type="PROSITE" id="PS50043">
    <property type="entry name" value="HTH_LUXR_2"/>
    <property type="match status" value="1"/>
</dbReference>
<dbReference type="InterPro" id="IPR036388">
    <property type="entry name" value="WH-like_DNA-bd_sf"/>
</dbReference>
<dbReference type="CDD" id="cd06170">
    <property type="entry name" value="LuxR_C_like"/>
    <property type="match status" value="1"/>
</dbReference>
<dbReference type="SUPFAM" id="SSF46894">
    <property type="entry name" value="C-terminal effector domain of the bipartite response regulators"/>
    <property type="match status" value="1"/>
</dbReference>
<dbReference type="GeneID" id="95684105"/>
<feature type="domain" description="HTH luxR-type" evidence="4">
    <location>
        <begin position="811"/>
        <end position="872"/>
    </location>
</feature>
<dbReference type="SUPFAM" id="SSF52540">
    <property type="entry name" value="P-loop containing nucleoside triphosphate hydrolases"/>
    <property type="match status" value="1"/>
</dbReference>
<dbReference type="GO" id="GO:0003677">
    <property type="term" value="F:DNA binding"/>
    <property type="evidence" value="ECO:0007669"/>
    <property type="project" value="UniProtKB-KW"/>
</dbReference>
<dbReference type="PANTHER" id="PTHR44688">
    <property type="entry name" value="DNA-BINDING TRANSCRIPTIONAL ACTIVATOR DEVR_DOSR"/>
    <property type="match status" value="1"/>
</dbReference>
<keyword evidence="2" id="KW-0238">DNA-binding</keyword>
<accession>A0A4Y8R2Y9</accession>
<evidence type="ECO:0000313" key="5">
    <source>
        <dbReference type="EMBL" id="TFF12495.1"/>
    </source>
</evidence>
<dbReference type="PROSITE" id="PS00622">
    <property type="entry name" value="HTH_LUXR_1"/>
    <property type="match status" value="1"/>
</dbReference>
<sequence length="872" mass="91613">MSAPGPRASLVDTVLGAVREGTSVVVSGLPGSGRSTLLARVRAAVLDDDRHVLSLVGVGPGAPRPLESLVLAGVLDAAPGQPVSLGRAVDAVERALGTGPAVLLADDADALDDTSAAVLGAVSARQDVTVVLSQRPPYPAAPVETVLGGRPATALPMPPLAFEEMHATASALLGGDLDAGVAGRLYGLSGGLPGLVRSVATEARRAGRLVEESGTWVARRDLVTSALAGDVGRLVSGLSPEEVDGVWALAATGAAELGTVHRFLPWPVLVALDDHGLVRFVEAEGRTTVTLYPPLVGELLRQTGGARALRAAEQVADALGSGRADEWDPLARTVDTAVPTGWAASRESAAILGRALRRHTAAQLLARRDAWERTPTTRNTVRYLDDLANDEAPPDAIEQVLARAHDLAPAETGRGSFLAAWEAVYRAVVLHERDAALALLEPTTTAHDDVEDAVREAVAQHVLLAVGDVEGTGPSAELPPPLDRPPARADVTVPPGEALLVGPDNVVRLVRGEVLLARGRVDDAGVELDRVVVPQSADRQDAPSWRSLALLCSGEVEAAVERSRRLLDQARDRFAASQIEPHGHVVALGLYLQGRFTSLREHLTSVFAAGAHAPLRPSTRAGLRCLGAELSLREGNVTSARSLARQLDALQLLAASTPLARPHPLAAELALATGQAGPEVATRAAWELVEAMDRRGYLVAALFDAAWLVTLWPDARRARQVAEHAAAAQGTLLPALGHYVVAAADRSPEALLAAADDLRARGLVLHGTQAHATAVRLLRDDGRTALATDEAHRLRTLVATGGEELDLLVPPVAPADTLSPREREVARLVARGLSNKDVARELVLSDRTVDNHVYRIFRKLGITSRDQLPSVL</sequence>
<keyword evidence="6" id="KW-1185">Reference proteome</keyword>
<evidence type="ECO:0000256" key="2">
    <source>
        <dbReference type="ARBA" id="ARBA00023125"/>
    </source>
</evidence>
<dbReference type="InterPro" id="IPR016032">
    <property type="entry name" value="Sig_transdc_resp-reg_C-effctor"/>
</dbReference>
<dbReference type="Gene3D" id="1.10.10.10">
    <property type="entry name" value="Winged helix-like DNA-binding domain superfamily/Winged helix DNA-binding domain"/>
    <property type="match status" value="1"/>
</dbReference>
<dbReference type="InterPro" id="IPR027417">
    <property type="entry name" value="P-loop_NTPase"/>
</dbReference>
<evidence type="ECO:0000256" key="3">
    <source>
        <dbReference type="ARBA" id="ARBA00023163"/>
    </source>
</evidence>
<dbReference type="RefSeq" id="WP_061268372.1">
    <property type="nucleotide sequence ID" value="NZ_SOZH01000004.1"/>
</dbReference>
<evidence type="ECO:0000259" key="4">
    <source>
        <dbReference type="PROSITE" id="PS50043"/>
    </source>
</evidence>
<protein>
    <recommendedName>
        <fullName evidence="4">HTH luxR-type domain-containing protein</fullName>
    </recommendedName>
</protein>